<dbReference type="InterPro" id="IPR000754">
    <property type="entry name" value="Ribosomal_uS9"/>
</dbReference>
<protein>
    <recommendedName>
        <fullName evidence="4">Small ribosomal subunit protein uS9m</fullName>
    </recommendedName>
    <alternativeName>
        <fullName evidence="5">37S ribosomal protein S9, mitochondrial</fullName>
    </alternativeName>
</protein>
<feature type="non-terminal residue" evidence="7">
    <location>
        <position position="1"/>
    </location>
</feature>
<dbReference type="InterPro" id="IPR023035">
    <property type="entry name" value="Ribosomal_uS9_bac/plastid"/>
</dbReference>
<dbReference type="GO" id="GO:0005763">
    <property type="term" value="C:mitochondrial small ribosomal subunit"/>
    <property type="evidence" value="ECO:0007669"/>
    <property type="project" value="EnsemblFungi"/>
</dbReference>
<dbReference type="GO" id="GO:0003735">
    <property type="term" value="F:structural constituent of ribosome"/>
    <property type="evidence" value="ECO:0007669"/>
    <property type="project" value="EnsemblFungi"/>
</dbReference>
<dbReference type="AlphaFoldDB" id="A0A1E4TTC2"/>
<dbReference type="Proteomes" id="UP000094236">
    <property type="component" value="Unassembled WGS sequence"/>
</dbReference>
<name>A0A1E4TTC2_PACTA</name>
<comment type="similarity">
    <text evidence="1">Belongs to the universal ribosomal protein uS9 family.</text>
</comment>
<evidence type="ECO:0000256" key="3">
    <source>
        <dbReference type="ARBA" id="ARBA00023274"/>
    </source>
</evidence>
<keyword evidence="3" id="KW-0687">Ribonucleoprotein</keyword>
<feature type="region of interest" description="Disordered" evidence="6">
    <location>
        <begin position="221"/>
        <end position="240"/>
    </location>
</feature>
<sequence>RVTPTSPTFFASNPPHELNMLKLNEVLNKYISFPYDASQNKSGSWISMKEYAMIGGGSRLKIVHHQELVSLLNRIAAIDPQLQNDEITNALQPFKKQDNSTSSTLIRKQLDEFGRAVCVGRRKASSAKVYLVKGSGEFLVNNKSLNEVFPSLADRLKILFPLKVVDAEGSYNVFAKVRGGGTTGQAGAIVSAIAQGLIIHNPLLKARLYKAGCMTKDHRVVERKKAGKRKARKSPTWVKR</sequence>
<organism evidence="7 8">
    <name type="scientific">Pachysolen tannophilus NRRL Y-2460</name>
    <dbReference type="NCBI Taxonomy" id="669874"/>
    <lineage>
        <taxon>Eukaryota</taxon>
        <taxon>Fungi</taxon>
        <taxon>Dikarya</taxon>
        <taxon>Ascomycota</taxon>
        <taxon>Saccharomycotina</taxon>
        <taxon>Pichiomycetes</taxon>
        <taxon>Pachysolenaceae</taxon>
        <taxon>Pachysolen</taxon>
    </lineage>
</organism>
<accession>A0A1E4TTC2</accession>
<feature type="compositionally biased region" description="Basic residues" evidence="6">
    <location>
        <begin position="225"/>
        <end position="240"/>
    </location>
</feature>
<feature type="non-terminal residue" evidence="7">
    <location>
        <position position="240"/>
    </location>
</feature>
<dbReference type="FunFam" id="3.30.230.10:FF:000001">
    <property type="entry name" value="30S ribosomal protein S9"/>
    <property type="match status" value="1"/>
</dbReference>
<evidence type="ECO:0000256" key="5">
    <source>
        <dbReference type="ARBA" id="ARBA00042623"/>
    </source>
</evidence>
<dbReference type="Pfam" id="PF00380">
    <property type="entry name" value="Ribosomal_S9"/>
    <property type="match status" value="1"/>
</dbReference>
<dbReference type="InterPro" id="IPR020568">
    <property type="entry name" value="Ribosomal_Su5_D2-typ_SF"/>
</dbReference>
<reference evidence="8" key="1">
    <citation type="submission" date="2016-05" db="EMBL/GenBank/DDBJ databases">
        <title>Comparative genomics of biotechnologically important yeasts.</title>
        <authorList>
            <consortium name="DOE Joint Genome Institute"/>
            <person name="Riley R."/>
            <person name="Haridas S."/>
            <person name="Wolfe K.H."/>
            <person name="Lopes M.R."/>
            <person name="Hittinger C.T."/>
            <person name="Goker M."/>
            <person name="Salamov A."/>
            <person name="Wisecaver J."/>
            <person name="Long T.M."/>
            <person name="Aerts A.L."/>
            <person name="Barry K."/>
            <person name="Choi C."/>
            <person name="Clum A."/>
            <person name="Coughlan A.Y."/>
            <person name="Deshpande S."/>
            <person name="Douglass A.P."/>
            <person name="Hanson S.J."/>
            <person name="Klenk H.-P."/>
            <person name="Labutti K."/>
            <person name="Lapidus A."/>
            <person name="Lindquist E."/>
            <person name="Lipzen A."/>
            <person name="Meier-Kolthoff J.P."/>
            <person name="Ohm R.A."/>
            <person name="Otillar R.P."/>
            <person name="Pangilinan J."/>
            <person name="Peng Y."/>
            <person name="Rokas A."/>
            <person name="Rosa C.A."/>
            <person name="Scheuner C."/>
            <person name="Sibirny A.A."/>
            <person name="Slot J.C."/>
            <person name="Stielow J.B."/>
            <person name="Sun H."/>
            <person name="Kurtzman C.P."/>
            <person name="Blackwell M."/>
            <person name="Grigoriev I.V."/>
            <person name="Jeffries T.W."/>
        </authorList>
    </citation>
    <scope>NUCLEOTIDE SEQUENCE [LARGE SCALE GENOMIC DNA]</scope>
    <source>
        <strain evidence="8">NRRL Y-2460</strain>
    </source>
</reference>
<evidence type="ECO:0000313" key="7">
    <source>
        <dbReference type="EMBL" id="ODV94995.1"/>
    </source>
</evidence>
<evidence type="ECO:0000256" key="1">
    <source>
        <dbReference type="ARBA" id="ARBA00005251"/>
    </source>
</evidence>
<keyword evidence="2" id="KW-0689">Ribosomal protein</keyword>
<dbReference type="InterPro" id="IPR014721">
    <property type="entry name" value="Ribsml_uS5_D2-typ_fold_subgr"/>
</dbReference>
<evidence type="ECO:0000256" key="2">
    <source>
        <dbReference type="ARBA" id="ARBA00022980"/>
    </source>
</evidence>
<dbReference type="Gene3D" id="3.30.230.10">
    <property type="match status" value="1"/>
</dbReference>
<gene>
    <name evidence="7" type="ORF">PACTADRAFT_25996</name>
</gene>
<evidence type="ECO:0000256" key="6">
    <source>
        <dbReference type="SAM" id="MobiDB-lite"/>
    </source>
</evidence>
<dbReference type="NCBIfam" id="NF001099">
    <property type="entry name" value="PRK00132.1"/>
    <property type="match status" value="1"/>
</dbReference>
<proteinExistence type="inferred from homology"/>
<keyword evidence="8" id="KW-1185">Reference proteome</keyword>
<dbReference type="PANTHER" id="PTHR21569:SF1">
    <property type="entry name" value="SMALL RIBOSOMAL SUBUNIT PROTEIN US9M"/>
    <property type="match status" value="1"/>
</dbReference>
<dbReference type="EMBL" id="KV454015">
    <property type="protein sequence ID" value="ODV94995.1"/>
    <property type="molecule type" value="Genomic_DNA"/>
</dbReference>
<dbReference type="GO" id="GO:0003723">
    <property type="term" value="F:RNA binding"/>
    <property type="evidence" value="ECO:0007669"/>
    <property type="project" value="TreeGrafter"/>
</dbReference>
<dbReference type="PANTHER" id="PTHR21569">
    <property type="entry name" value="RIBOSOMAL PROTEIN S9"/>
    <property type="match status" value="1"/>
</dbReference>
<evidence type="ECO:0000256" key="4">
    <source>
        <dbReference type="ARBA" id="ARBA00039318"/>
    </source>
</evidence>
<evidence type="ECO:0000313" key="8">
    <source>
        <dbReference type="Proteomes" id="UP000094236"/>
    </source>
</evidence>
<dbReference type="STRING" id="669874.A0A1E4TTC2"/>
<dbReference type="GO" id="GO:0006412">
    <property type="term" value="P:translation"/>
    <property type="evidence" value="ECO:0007669"/>
    <property type="project" value="InterPro"/>
</dbReference>
<dbReference type="OrthoDB" id="10254627at2759"/>
<dbReference type="SUPFAM" id="SSF54211">
    <property type="entry name" value="Ribosomal protein S5 domain 2-like"/>
    <property type="match status" value="1"/>
</dbReference>